<dbReference type="GO" id="GO:0008652">
    <property type="term" value="P:amino acid biosynthetic process"/>
    <property type="evidence" value="ECO:0007669"/>
    <property type="project" value="UniProtKB-KW"/>
</dbReference>
<proteinExistence type="predicted"/>
<dbReference type="Proteomes" id="UP000186456">
    <property type="component" value="Unassembled WGS sequence"/>
</dbReference>
<gene>
    <name evidence="11" type="ORF">SAMN04487788_1459</name>
</gene>
<comment type="catalytic activity">
    <reaction evidence="6">
        <text>shikimate + NAD(+) = 3-dehydroshikimate + NADH + H(+)</text>
        <dbReference type="Rhea" id="RHEA:17741"/>
        <dbReference type="ChEBI" id="CHEBI:15378"/>
        <dbReference type="ChEBI" id="CHEBI:16630"/>
        <dbReference type="ChEBI" id="CHEBI:36208"/>
        <dbReference type="ChEBI" id="CHEBI:57540"/>
        <dbReference type="ChEBI" id="CHEBI:57945"/>
    </reaction>
</comment>
<name>A0A1H0NQ37_MICTS</name>
<evidence type="ECO:0000256" key="5">
    <source>
        <dbReference type="ARBA" id="ARBA00051639"/>
    </source>
</evidence>
<dbReference type="CDD" id="cd01065">
    <property type="entry name" value="NAD_bind_Shikimate_DH"/>
    <property type="match status" value="1"/>
</dbReference>
<dbReference type="EMBL" id="FNJN01000003">
    <property type="protein sequence ID" value="SDO94535.1"/>
    <property type="molecule type" value="Genomic_DNA"/>
</dbReference>
<keyword evidence="4" id="KW-0057">Aromatic amino acid biosynthesis</keyword>
<dbReference type="GO" id="GO:0004764">
    <property type="term" value="F:shikimate 3-dehydrogenase (NADP+) activity"/>
    <property type="evidence" value="ECO:0007669"/>
    <property type="project" value="InterPro"/>
</dbReference>
<organism evidence="11 12">
    <name type="scientific">Microbacterium testaceum (strain StLB037)</name>
    <dbReference type="NCBI Taxonomy" id="979556"/>
    <lineage>
        <taxon>Bacteria</taxon>
        <taxon>Bacillati</taxon>
        <taxon>Actinomycetota</taxon>
        <taxon>Actinomycetes</taxon>
        <taxon>Micrococcales</taxon>
        <taxon>Microbacteriaceae</taxon>
        <taxon>Microbacterium</taxon>
    </lineage>
</organism>
<evidence type="ECO:0000313" key="11">
    <source>
        <dbReference type="EMBL" id="SDO94535.1"/>
    </source>
</evidence>
<evidence type="ECO:0000256" key="3">
    <source>
        <dbReference type="ARBA" id="ARBA00023002"/>
    </source>
</evidence>
<dbReference type="PANTHER" id="PTHR21089:SF1">
    <property type="entry name" value="BIFUNCTIONAL 3-DEHYDROQUINATE DEHYDRATASE_SHIKIMATE DEHYDROGENASE, CHLOROPLASTIC"/>
    <property type="match status" value="1"/>
</dbReference>
<dbReference type="Gene3D" id="3.40.50.10860">
    <property type="entry name" value="Leucine Dehydrogenase, chain A, domain 1"/>
    <property type="match status" value="1"/>
</dbReference>
<reference evidence="11 12" key="1">
    <citation type="submission" date="2016-10" db="EMBL/GenBank/DDBJ databases">
        <authorList>
            <person name="de Groot N.N."/>
        </authorList>
    </citation>
    <scope>NUCLEOTIDE SEQUENCE [LARGE SCALE GENOMIC DNA]</scope>
    <source>
        <strain evidence="11 12">StLB037</strain>
    </source>
</reference>
<dbReference type="GO" id="GO:0005829">
    <property type="term" value="C:cytosol"/>
    <property type="evidence" value="ECO:0007669"/>
    <property type="project" value="TreeGrafter"/>
</dbReference>
<dbReference type="GO" id="GO:0009423">
    <property type="term" value="P:chorismate biosynthetic process"/>
    <property type="evidence" value="ECO:0007669"/>
    <property type="project" value="TreeGrafter"/>
</dbReference>
<protein>
    <recommendedName>
        <fullName evidence="9">Quinate/shikimate dehydrogenase (NAD(+))</fullName>
        <ecNumber evidence="8">1.1.1.24</ecNumber>
    </recommendedName>
</protein>
<dbReference type="InterPro" id="IPR046346">
    <property type="entry name" value="Aminoacid_DH-like_N_sf"/>
</dbReference>
<dbReference type="PANTHER" id="PTHR21089">
    <property type="entry name" value="SHIKIMATE DEHYDROGENASE"/>
    <property type="match status" value="1"/>
</dbReference>
<comment type="catalytic activity">
    <reaction evidence="5">
        <text>L-quinate + NAD(+) = 3-dehydroquinate + NADH + H(+)</text>
        <dbReference type="Rhea" id="RHEA:22364"/>
        <dbReference type="ChEBI" id="CHEBI:15378"/>
        <dbReference type="ChEBI" id="CHEBI:29751"/>
        <dbReference type="ChEBI" id="CHEBI:32364"/>
        <dbReference type="ChEBI" id="CHEBI:57540"/>
        <dbReference type="ChEBI" id="CHEBI:57945"/>
        <dbReference type="EC" id="1.1.1.24"/>
    </reaction>
</comment>
<dbReference type="NCBIfam" id="NF009201">
    <property type="entry name" value="PRK12549.1"/>
    <property type="match status" value="1"/>
</dbReference>
<evidence type="ECO:0000256" key="2">
    <source>
        <dbReference type="ARBA" id="ARBA00022605"/>
    </source>
</evidence>
<dbReference type="FunFam" id="3.40.50.720:FF:000086">
    <property type="entry name" value="Quinate/shikimate dehydrogenase"/>
    <property type="match status" value="1"/>
</dbReference>
<keyword evidence="2" id="KW-0028">Amino-acid biosynthesis</keyword>
<keyword evidence="3" id="KW-0560">Oxidoreductase</keyword>
<dbReference type="GO" id="GO:0050661">
    <property type="term" value="F:NADP binding"/>
    <property type="evidence" value="ECO:0007669"/>
    <property type="project" value="TreeGrafter"/>
</dbReference>
<dbReference type="InterPro" id="IPR022893">
    <property type="entry name" value="Shikimate_DH_fam"/>
</dbReference>
<evidence type="ECO:0000259" key="10">
    <source>
        <dbReference type="Pfam" id="PF08501"/>
    </source>
</evidence>
<dbReference type="Pfam" id="PF08501">
    <property type="entry name" value="Shikimate_dh_N"/>
    <property type="match status" value="1"/>
</dbReference>
<dbReference type="GO" id="GO:0030266">
    <property type="term" value="F:quinate 3-dehydrogenase (NAD+) activity"/>
    <property type="evidence" value="ECO:0007669"/>
    <property type="project" value="UniProtKB-EC"/>
</dbReference>
<evidence type="ECO:0000256" key="1">
    <source>
        <dbReference type="ARBA" id="ARBA00004871"/>
    </source>
</evidence>
<accession>A0A1H0NQ37</accession>
<dbReference type="SUPFAM" id="SSF51735">
    <property type="entry name" value="NAD(P)-binding Rossmann-fold domains"/>
    <property type="match status" value="1"/>
</dbReference>
<evidence type="ECO:0000256" key="6">
    <source>
        <dbReference type="ARBA" id="ARBA00052329"/>
    </source>
</evidence>
<dbReference type="AlphaFoldDB" id="A0A1H0NQ37"/>
<evidence type="ECO:0000256" key="7">
    <source>
        <dbReference type="ARBA" id="ARBA00060613"/>
    </source>
</evidence>
<dbReference type="InterPro" id="IPR036291">
    <property type="entry name" value="NAD(P)-bd_dom_sf"/>
</dbReference>
<evidence type="ECO:0000256" key="8">
    <source>
        <dbReference type="ARBA" id="ARBA00066605"/>
    </source>
</evidence>
<comment type="pathway">
    <text evidence="7">Aromatic compound metabolism; 3,4-dihydroxybenzoate biosynthesis; 3-dehydroquinate from D-quinate (NAD(+) route).</text>
</comment>
<evidence type="ECO:0000256" key="4">
    <source>
        <dbReference type="ARBA" id="ARBA00023141"/>
    </source>
</evidence>
<comment type="pathway">
    <text evidence="1">Metabolic intermediate biosynthesis; chorismate biosynthesis; chorismate from D-erythrose 4-phosphate and phosphoenolpyruvate: step 4/7.</text>
</comment>
<dbReference type="Gene3D" id="3.40.50.720">
    <property type="entry name" value="NAD(P)-binding Rossmann-like Domain"/>
    <property type="match status" value="1"/>
</dbReference>
<dbReference type="InterPro" id="IPR013708">
    <property type="entry name" value="Shikimate_DH-bd_N"/>
</dbReference>
<dbReference type="EC" id="1.1.1.24" evidence="8"/>
<feature type="domain" description="Shikimate dehydrogenase substrate binding N-terminal" evidence="10">
    <location>
        <begin position="11"/>
        <end position="98"/>
    </location>
</feature>
<dbReference type="RefSeq" id="WP_074694935.1">
    <property type="nucleotide sequence ID" value="NZ_FNJN01000003.1"/>
</dbReference>
<evidence type="ECO:0000313" key="12">
    <source>
        <dbReference type="Proteomes" id="UP000186456"/>
    </source>
</evidence>
<dbReference type="GO" id="GO:0019632">
    <property type="term" value="P:shikimate metabolic process"/>
    <property type="evidence" value="ECO:0007669"/>
    <property type="project" value="TreeGrafter"/>
</dbReference>
<evidence type="ECO:0000256" key="9">
    <source>
        <dbReference type="ARBA" id="ARBA00071605"/>
    </source>
</evidence>
<dbReference type="SUPFAM" id="SSF53223">
    <property type="entry name" value="Aminoacid dehydrogenase-like, N-terminal domain"/>
    <property type="match status" value="1"/>
</dbReference>
<sequence length="301" mass="31595">MIDSHPYLVGLIGTGVLPSLTPHMHMAEARALGLTYVYRPLDLTALGIDPDRIGDVLAWAERLGYDAVNVTHPCKQSVLARLDRIDPVAAALGAVNTVLFTPTGRVGHNTDTTGFAAAFTDGLPDAETRHVVQLGAGGAGSAVADALLRLGTARLSIVDLDPSRARGLADDLAARHPLALVDTASPTDLPAVLADADGLVHCTPVGMAQHPGLPLDADLLRPELWVADIVYRPLDTELLVTARERGCRTLSGGRMAVHQAVDAFALITGTRPDPDRMTAHFLDLVTPGPTADLPVGPALSR</sequence>
<dbReference type="GO" id="GO:0009073">
    <property type="term" value="P:aromatic amino acid family biosynthetic process"/>
    <property type="evidence" value="ECO:0007669"/>
    <property type="project" value="UniProtKB-KW"/>
</dbReference>